<sequence>MEDAAGAAVAEAAGADRVEICSALSEGGVTPSAGLVHRVLASTSRIGVQVLIRPRGGDFVFSPAEVEVMIEDVHQLRSLPRVGFVLGALSADGCVDGPVLERLVEACAGAPTTFHRAFDACRDLPASLEALVELGFDRVLTSGGAASALEGAAVLRRLTDQVADRLTILAGGGVRPANVAELVKRSGVTEVHGRAAETVRSAALFSNPAVPYDAAGRGVTSRAAVRAMRKALDEGREHFA</sequence>
<organism evidence="3 4">
    <name type="scientific">Kineosporia mesophila</name>
    <dbReference type="NCBI Taxonomy" id="566012"/>
    <lineage>
        <taxon>Bacteria</taxon>
        <taxon>Bacillati</taxon>
        <taxon>Actinomycetota</taxon>
        <taxon>Actinomycetes</taxon>
        <taxon>Kineosporiales</taxon>
        <taxon>Kineosporiaceae</taxon>
        <taxon>Kineosporia</taxon>
    </lineage>
</organism>
<evidence type="ECO:0000256" key="1">
    <source>
        <dbReference type="ARBA" id="ARBA00007768"/>
    </source>
</evidence>
<proteinExistence type="inferred from homology"/>
<gene>
    <name evidence="2" type="primary">cutC</name>
    <name evidence="3" type="ORF">GCM10022223_30200</name>
</gene>
<evidence type="ECO:0000313" key="3">
    <source>
        <dbReference type="EMBL" id="GAA3612065.1"/>
    </source>
</evidence>
<accession>A0ABP6ZNS2</accession>
<comment type="caution">
    <text evidence="2">Once thought to be involved in copper homeostasis, experiments in E.coli have shown this is not the case.</text>
</comment>
<name>A0ABP6ZNS2_9ACTN</name>
<dbReference type="InterPro" id="IPR005627">
    <property type="entry name" value="CutC-like"/>
</dbReference>
<comment type="caution">
    <text evidence="3">The sequence shown here is derived from an EMBL/GenBank/DDBJ whole genome shotgun (WGS) entry which is preliminary data.</text>
</comment>
<dbReference type="InterPro" id="IPR036822">
    <property type="entry name" value="CutC-like_dom_sf"/>
</dbReference>
<protein>
    <recommendedName>
        <fullName evidence="2">PF03932 family protein CutC</fullName>
    </recommendedName>
</protein>
<dbReference type="Pfam" id="PF03932">
    <property type="entry name" value="CutC"/>
    <property type="match status" value="1"/>
</dbReference>
<dbReference type="HAMAP" id="MF_00795">
    <property type="entry name" value="CutC"/>
    <property type="match status" value="1"/>
</dbReference>
<keyword evidence="2" id="KW-0963">Cytoplasm</keyword>
<dbReference type="EMBL" id="BAAAZO010000004">
    <property type="protein sequence ID" value="GAA3612065.1"/>
    <property type="molecule type" value="Genomic_DNA"/>
</dbReference>
<keyword evidence="4" id="KW-1185">Reference proteome</keyword>
<dbReference type="PANTHER" id="PTHR12598">
    <property type="entry name" value="COPPER HOMEOSTASIS PROTEIN CUTC"/>
    <property type="match status" value="1"/>
</dbReference>
<evidence type="ECO:0000313" key="4">
    <source>
        <dbReference type="Proteomes" id="UP001501074"/>
    </source>
</evidence>
<dbReference type="PANTHER" id="PTHR12598:SF0">
    <property type="entry name" value="COPPER HOMEOSTASIS PROTEIN CUTC HOMOLOG"/>
    <property type="match status" value="1"/>
</dbReference>
<comment type="subcellular location">
    <subcellularLocation>
        <location evidence="2">Cytoplasm</location>
    </subcellularLocation>
</comment>
<comment type="similarity">
    <text evidence="1 2">Belongs to the CutC family.</text>
</comment>
<dbReference type="Proteomes" id="UP001501074">
    <property type="component" value="Unassembled WGS sequence"/>
</dbReference>
<dbReference type="SUPFAM" id="SSF110395">
    <property type="entry name" value="CutC-like"/>
    <property type="match status" value="1"/>
</dbReference>
<evidence type="ECO:0000256" key="2">
    <source>
        <dbReference type="HAMAP-Rule" id="MF_00795"/>
    </source>
</evidence>
<dbReference type="Gene3D" id="3.20.20.380">
    <property type="entry name" value="Copper homeostasis (CutC) domain"/>
    <property type="match status" value="1"/>
</dbReference>
<reference evidence="4" key="1">
    <citation type="journal article" date="2019" name="Int. J. Syst. Evol. Microbiol.">
        <title>The Global Catalogue of Microorganisms (GCM) 10K type strain sequencing project: providing services to taxonomists for standard genome sequencing and annotation.</title>
        <authorList>
            <consortium name="The Broad Institute Genomics Platform"/>
            <consortium name="The Broad Institute Genome Sequencing Center for Infectious Disease"/>
            <person name="Wu L."/>
            <person name="Ma J."/>
        </authorList>
    </citation>
    <scope>NUCLEOTIDE SEQUENCE [LARGE SCALE GENOMIC DNA]</scope>
    <source>
        <strain evidence="4">JCM 16902</strain>
    </source>
</reference>